<gene>
    <name evidence="8" type="ORF">KUCA_T00001787001</name>
</gene>
<feature type="chain" id="PRO_5004880304" description="Peptidyl-prolyl cis-trans isomerase" evidence="4">
    <location>
        <begin position="33"/>
        <end position="287"/>
    </location>
</feature>
<dbReference type="EMBL" id="HG793126">
    <property type="protein sequence ID" value="CDK25817.1"/>
    <property type="molecule type" value="Genomic_DNA"/>
</dbReference>
<protein>
    <recommendedName>
        <fullName evidence="4">Peptidyl-prolyl cis-trans isomerase</fullName>
        <shortName evidence="4">PPIase</shortName>
        <ecNumber evidence="4">5.2.1.8</ecNumber>
    </recommendedName>
</protein>
<organism evidence="8 9">
    <name type="scientific">Kuraishia capsulata CBS 1993</name>
    <dbReference type="NCBI Taxonomy" id="1382522"/>
    <lineage>
        <taxon>Eukaryota</taxon>
        <taxon>Fungi</taxon>
        <taxon>Dikarya</taxon>
        <taxon>Ascomycota</taxon>
        <taxon>Saccharomycotina</taxon>
        <taxon>Pichiomycetes</taxon>
        <taxon>Pichiales</taxon>
        <taxon>Pichiaceae</taxon>
        <taxon>Kuraishia</taxon>
    </lineage>
</organism>
<name>W6MLS3_9ASCO</name>
<keyword evidence="2 4" id="KW-0697">Rotamase</keyword>
<dbReference type="InterPro" id="IPR029000">
    <property type="entry name" value="Cyclophilin-like_dom_sf"/>
</dbReference>
<keyword evidence="4" id="KW-0732">Signal</keyword>
<proteinExistence type="inferred from homology"/>
<reference evidence="8" key="1">
    <citation type="submission" date="2013-12" db="EMBL/GenBank/DDBJ databases">
        <authorList>
            <person name="Genoscope - CEA"/>
        </authorList>
    </citation>
    <scope>NUCLEOTIDE SEQUENCE</scope>
    <source>
        <strain evidence="8">CBS 1993</strain>
    </source>
</reference>
<evidence type="ECO:0000256" key="4">
    <source>
        <dbReference type="RuleBase" id="RU363019"/>
    </source>
</evidence>
<evidence type="ECO:0000256" key="5">
    <source>
        <dbReference type="SAM" id="MobiDB-lite"/>
    </source>
</evidence>
<dbReference type="GO" id="GO:0006457">
    <property type="term" value="P:protein folding"/>
    <property type="evidence" value="ECO:0007669"/>
    <property type="project" value="InterPro"/>
</dbReference>
<dbReference type="GO" id="GO:0000324">
    <property type="term" value="C:fungal-type vacuole"/>
    <property type="evidence" value="ECO:0007669"/>
    <property type="project" value="TreeGrafter"/>
</dbReference>
<dbReference type="PROSITE" id="PS50072">
    <property type="entry name" value="CSA_PPIASE_2"/>
    <property type="match status" value="1"/>
</dbReference>
<dbReference type="OrthoDB" id="3987870at2759"/>
<dbReference type="HOGENOM" id="CLU_012062_4_1_1"/>
<evidence type="ECO:0000259" key="7">
    <source>
        <dbReference type="PROSITE" id="PS50072"/>
    </source>
</evidence>
<dbReference type="PROSITE" id="PS00170">
    <property type="entry name" value="CSA_PPIASE_1"/>
    <property type="match status" value="1"/>
</dbReference>
<dbReference type="Gene3D" id="2.40.100.10">
    <property type="entry name" value="Cyclophilin-like"/>
    <property type="match status" value="1"/>
</dbReference>
<comment type="function">
    <text evidence="4">PPIases accelerate the folding of proteins. It catalyzes the cis-trans isomerization of proline imidic peptide bonds in oligopeptides.</text>
</comment>
<evidence type="ECO:0000256" key="2">
    <source>
        <dbReference type="ARBA" id="ARBA00023110"/>
    </source>
</evidence>
<dbReference type="PANTHER" id="PTHR11071:SF561">
    <property type="entry name" value="PEPTIDYL-PROLYL CIS-TRANS ISOMERASE D-RELATED"/>
    <property type="match status" value="1"/>
</dbReference>
<evidence type="ECO:0000256" key="1">
    <source>
        <dbReference type="ARBA" id="ARBA00000971"/>
    </source>
</evidence>
<accession>W6MLS3</accession>
<reference evidence="8" key="2">
    <citation type="submission" date="2014-02" db="EMBL/GenBank/DDBJ databases">
        <title>Complete DNA sequence of /Kuraishia capsulata/ illustrates novel genomic features among budding yeasts (/Saccharomycotina/).</title>
        <authorList>
            <person name="Morales L."/>
            <person name="Noel B."/>
            <person name="Porcel B."/>
            <person name="Marcet-Houben M."/>
            <person name="Hullo M-F."/>
            <person name="Sacerdot C."/>
            <person name="Tekaia F."/>
            <person name="Leh-Louis V."/>
            <person name="Despons L."/>
            <person name="Khanna V."/>
            <person name="Aury J-M."/>
            <person name="Barbe V."/>
            <person name="Couloux A."/>
            <person name="Labadie K."/>
            <person name="Pelletier E."/>
            <person name="Souciet J-L."/>
            <person name="Boekhout T."/>
            <person name="Gabaldon T."/>
            <person name="Wincker P."/>
            <person name="Dujon B."/>
        </authorList>
    </citation>
    <scope>NUCLEOTIDE SEQUENCE</scope>
    <source>
        <strain evidence="8">CBS 1993</strain>
    </source>
</reference>
<evidence type="ECO:0000256" key="3">
    <source>
        <dbReference type="ARBA" id="ARBA00023235"/>
    </source>
</evidence>
<dbReference type="FunFam" id="2.40.100.10:FF:000025">
    <property type="entry name" value="Peptidyl-prolyl cis-trans isomerase CYP19-2"/>
    <property type="match status" value="1"/>
</dbReference>
<dbReference type="InterPro" id="IPR002130">
    <property type="entry name" value="Cyclophilin-type_PPIase_dom"/>
</dbReference>
<dbReference type="PANTHER" id="PTHR11071">
    <property type="entry name" value="PEPTIDYL-PROLYL CIS-TRANS ISOMERASE"/>
    <property type="match status" value="1"/>
</dbReference>
<feature type="signal peptide" evidence="4">
    <location>
        <begin position="1"/>
        <end position="32"/>
    </location>
</feature>
<feature type="transmembrane region" description="Helical" evidence="6">
    <location>
        <begin position="251"/>
        <end position="270"/>
    </location>
</feature>
<comment type="similarity">
    <text evidence="4">Belongs to the cyclophilin-type PPIase family.</text>
</comment>
<dbReference type="PRINTS" id="PR00153">
    <property type="entry name" value="CSAPPISMRASE"/>
</dbReference>
<sequence>MRFSILFPTNSQGYTMLTVKLVILFFLSLIAAAPIDKVEPPITHVVTFHVNQGSEPIGNMTLGLFGSVAPKTVENFFQLATMQNGFGYHKNIFHRVIKDFMIQGGDFENHDGTGGHSIYGTHKGALPDENFHLKHDRPGRLAMANSGKNTGGSQFFITSGEASWLDGHHVVFGQLIDGTETFKQIEEAPTTQFDKPMTDIVISTVSFEKRSLNGTALKDNDGTPDASDSTSGEASDPKDDDTTEKSSHHDYGLIALIALGIGALIVGIKYRAAIKNKITSLGYKRLF</sequence>
<evidence type="ECO:0000313" key="8">
    <source>
        <dbReference type="EMBL" id="CDK25817.1"/>
    </source>
</evidence>
<evidence type="ECO:0000313" key="9">
    <source>
        <dbReference type="Proteomes" id="UP000019384"/>
    </source>
</evidence>
<dbReference type="RefSeq" id="XP_022457828.1">
    <property type="nucleotide sequence ID" value="XM_022604003.1"/>
</dbReference>
<dbReference type="SUPFAM" id="SSF50891">
    <property type="entry name" value="Cyclophilin-like"/>
    <property type="match status" value="1"/>
</dbReference>
<dbReference type="Pfam" id="PF00160">
    <property type="entry name" value="Pro_isomerase"/>
    <property type="match status" value="1"/>
</dbReference>
<feature type="region of interest" description="Disordered" evidence="5">
    <location>
        <begin position="214"/>
        <end position="246"/>
    </location>
</feature>
<dbReference type="GO" id="GO:0005783">
    <property type="term" value="C:endoplasmic reticulum"/>
    <property type="evidence" value="ECO:0007669"/>
    <property type="project" value="TreeGrafter"/>
</dbReference>
<keyword evidence="6" id="KW-0812">Transmembrane</keyword>
<keyword evidence="6" id="KW-1133">Transmembrane helix</keyword>
<dbReference type="STRING" id="1382522.W6MLS3"/>
<comment type="catalytic activity">
    <reaction evidence="1 4">
        <text>[protein]-peptidylproline (omega=180) = [protein]-peptidylproline (omega=0)</text>
        <dbReference type="Rhea" id="RHEA:16237"/>
        <dbReference type="Rhea" id="RHEA-COMP:10747"/>
        <dbReference type="Rhea" id="RHEA-COMP:10748"/>
        <dbReference type="ChEBI" id="CHEBI:83833"/>
        <dbReference type="ChEBI" id="CHEBI:83834"/>
        <dbReference type="EC" id="5.2.1.8"/>
    </reaction>
</comment>
<keyword evidence="9" id="KW-1185">Reference proteome</keyword>
<dbReference type="GO" id="GO:0003755">
    <property type="term" value="F:peptidyl-prolyl cis-trans isomerase activity"/>
    <property type="evidence" value="ECO:0007669"/>
    <property type="project" value="UniProtKB-UniRule"/>
</dbReference>
<dbReference type="InterPro" id="IPR020892">
    <property type="entry name" value="Cyclophilin-type_PPIase_CS"/>
</dbReference>
<dbReference type="EC" id="5.2.1.8" evidence="4"/>
<evidence type="ECO:0000256" key="6">
    <source>
        <dbReference type="SAM" id="Phobius"/>
    </source>
</evidence>
<dbReference type="GeneID" id="34519216"/>
<keyword evidence="6" id="KW-0472">Membrane</keyword>
<keyword evidence="3 4" id="KW-0413">Isomerase</keyword>
<feature type="domain" description="PPIase cyclophilin-type" evidence="7">
    <location>
        <begin position="47"/>
        <end position="207"/>
    </location>
</feature>
<dbReference type="GO" id="GO:0016018">
    <property type="term" value="F:cyclosporin A binding"/>
    <property type="evidence" value="ECO:0007669"/>
    <property type="project" value="TreeGrafter"/>
</dbReference>
<dbReference type="AlphaFoldDB" id="W6MLS3"/>
<dbReference type="Proteomes" id="UP000019384">
    <property type="component" value="Unassembled WGS sequence"/>
</dbReference>